<dbReference type="AlphaFoldDB" id="A0A1Y2DJI9"/>
<keyword evidence="2" id="KW-0732">Signal</keyword>
<dbReference type="EMBL" id="MCOG01000064">
    <property type="protein sequence ID" value="ORY59392.1"/>
    <property type="molecule type" value="Genomic_DNA"/>
</dbReference>
<proteinExistence type="predicted"/>
<gene>
    <name evidence="3" type="ORF">LY90DRAFT_701429</name>
</gene>
<comment type="caution">
    <text evidence="3">The sequence shown here is derived from an EMBL/GenBank/DDBJ whole genome shotgun (WGS) entry which is preliminary data.</text>
</comment>
<keyword evidence="1" id="KW-1133">Transmembrane helix</keyword>
<organism evidence="3 4">
    <name type="scientific">Neocallimastix californiae</name>
    <dbReference type="NCBI Taxonomy" id="1754190"/>
    <lineage>
        <taxon>Eukaryota</taxon>
        <taxon>Fungi</taxon>
        <taxon>Fungi incertae sedis</taxon>
        <taxon>Chytridiomycota</taxon>
        <taxon>Chytridiomycota incertae sedis</taxon>
        <taxon>Neocallimastigomycetes</taxon>
        <taxon>Neocallimastigales</taxon>
        <taxon>Neocallimastigaceae</taxon>
        <taxon>Neocallimastix</taxon>
    </lineage>
</organism>
<feature type="signal peptide" evidence="2">
    <location>
        <begin position="1"/>
        <end position="24"/>
    </location>
</feature>
<accession>A0A1Y2DJI9</accession>
<name>A0A1Y2DJI9_9FUNG</name>
<reference evidence="3 4" key="1">
    <citation type="submission" date="2016-08" db="EMBL/GenBank/DDBJ databases">
        <title>A Parts List for Fungal Cellulosomes Revealed by Comparative Genomics.</title>
        <authorList>
            <consortium name="DOE Joint Genome Institute"/>
            <person name="Haitjema C.H."/>
            <person name="Gilmore S.P."/>
            <person name="Henske J.K."/>
            <person name="Solomon K.V."/>
            <person name="De Groot R."/>
            <person name="Kuo A."/>
            <person name="Mondo S.J."/>
            <person name="Salamov A.A."/>
            <person name="Labutti K."/>
            <person name="Zhao Z."/>
            <person name="Chiniquy J."/>
            <person name="Barry K."/>
            <person name="Brewer H.M."/>
            <person name="Purvine S.O."/>
            <person name="Wright A.T."/>
            <person name="Boxma B."/>
            <person name="Van Alen T."/>
            <person name="Hackstein J.H."/>
            <person name="Baker S.E."/>
            <person name="Grigoriev I.V."/>
            <person name="O'Malley M.A."/>
        </authorList>
    </citation>
    <scope>NUCLEOTIDE SEQUENCE [LARGE SCALE GENOMIC DNA]</scope>
    <source>
        <strain evidence="3 4">G1</strain>
    </source>
</reference>
<evidence type="ECO:0000256" key="2">
    <source>
        <dbReference type="SAM" id="SignalP"/>
    </source>
</evidence>
<dbReference type="Proteomes" id="UP000193920">
    <property type="component" value="Unassembled WGS sequence"/>
</dbReference>
<keyword evidence="1" id="KW-0472">Membrane</keyword>
<protein>
    <submittedName>
        <fullName evidence="3">Uncharacterized protein</fullName>
    </submittedName>
</protein>
<evidence type="ECO:0000313" key="4">
    <source>
        <dbReference type="Proteomes" id="UP000193920"/>
    </source>
</evidence>
<keyword evidence="4" id="KW-1185">Reference proteome</keyword>
<keyword evidence="1" id="KW-0812">Transmembrane</keyword>
<feature type="transmembrane region" description="Helical" evidence="1">
    <location>
        <begin position="55"/>
        <end position="79"/>
    </location>
</feature>
<feature type="chain" id="PRO_5011008239" evidence="2">
    <location>
        <begin position="25"/>
        <end position="432"/>
    </location>
</feature>
<sequence length="432" mass="48933">MISKSKTFLIILVFIILLDNSVNSQFIKLDENQYHVPKRVGTKIKRGWNPLESDYFIFALCIAIPLIFVGIVVTLVSYAKKAYDKAELKRAQNTNASSLSSMNLFSSKNYMNSHSTNNGSSNRSIATFESNQIMDPFSLNNNNSNNNLNSNYNINSNLSTGISTDAINNNNIALNVNGNTGNENNNLDFNTQLLMSKNYRIQGYGASSLSRSLNITSPKLQSSSLIFKDLRSNVSPQKFQIDNHEGTTPVMSEIFSKETIMNNYTPMKPYSNHRSELPPIPGSNKKTYDKSYNEIKKNENVRISVSKPLKDWDDSYITVQKDRDGDQKNKLNGFNKNTDINNGFFGKDSLSPLNYQSPSFKLNNKSKQDDYNKYIMPLDSNKSSEIIDQYLENSVEYKDNNMKNINMSSSTSLTYVPDEILYNSPINYPKKI</sequence>
<evidence type="ECO:0000256" key="1">
    <source>
        <dbReference type="SAM" id="Phobius"/>
    </source>
</evidence>
<evidence type="ECO:0000313" key="3">
    <source>
        <dbReference type="EMBL" id="ORY59392.1"/>
    </source>
</evidence>